<dbReference type="OrthoDB" id="434144at2759"/>
<feature type="region of interest" description="Disordered" evidence="1">
    <location>
        <begin position="645"/>
        <end position="675"/>
    </location>
</feature>
<keyword evidence="3" id="KW-1185">Reference proteome</keyword>
<evidence type="ECO:0000313" key="3">
    <source>
        <dbReference type="Proteomes" id="UP000007014"/>
    </source>
</evidence>
<dbReference type="Gene3D" id="3.40.50.620">
    <property type="entry name" value="HUPs"/>
    <property type="match status" value="1"/>
</dbReference>
<feature type="region of interest" description="Disordered" evidence="1">
    <location>
        <begin position="147"/>
        <end position="173"/>
    </location>
</feature>
<dbReference type="KEGG" id="cme:CYME_CMT116C"/>
<dbReference type="GeneID" id="16997869"/>
<dbReference type="SUPFAM" id="SSF52402">
    <property type="entry name" value="Adenine nucleotide alpha hydrolases-like"/>
    <property type="match status" value="1"/>
</dbReference>
<dbReference type="InterPro" id="IPR014729">
    <property type="entry name" value="Rossmann-like_a/b/a_fold"/>
</dbReference>
<feature type="compositionally biased region" description="Polar residues" evidence="1">
    <location>
        <begin position="377"/>
        <end position="388"/>
    </location>
</feature>
<dbReference type="RefSeq" id="XP_005539164.1">
    <property type="nucleotide sequence ID" value="XM_005539107.1"/>
</dbReference>
<accession>M1VMC2</accession>
<protein>
    <submittedName>
        <fullName evidence="2">Uncharacterized protein</fullName>
    </submittedName>
</protein>
<dbReference type="EMBL" id="AP006502">
    <property type="protein sequence ID" value="BAM83128.1"/>
    <property type="molecule type" value="Genomic_DNA"/>
</dbReference>
<reference evidence="2 3" key="2">
    <citation type="journal article" date="2007" name="BMC Biol.">
        <title>A 100%-complete sequence reveals unusually simple genomic features in the hot-spring red alga Cyanidioschyzon merolae.</title>
        <authorList>
            <person name="Nozaki H."/>
            <person name="Takano H."/>
            <person name="Misumi O."/>
            <person name="Terasawa K."/>
            <person name="Matsuzaki M."/>
            <person name="Maruyama S."/>
            <person name="Nishida K."/>
            <person name="Yagisawa F."/>
            <person name="Yoshida Y."/>
            <person name="Fujiwara T."/>
            <person name="Takio S."/>
            <person name="Tamura K."/>
            <person name="Chung S.J."/>
            <person name="Nakamura S."/>
            <person name="Kuroiwa H."/>
            <person name="Tanaka K."/>
            <person name="Sato N."/>
            <person name="Kuroiwa T."/>
        </authorList>
    </citation>
    <scope>NUCLEOTIDE SEQUENCE [LARGE SCALE GENOMIC DNA]</scope>
    <source>
        <strain evidence="2 3">10D</strain>
    </source>
</reference>
<dbReference type="Proteomes" id="UP000007014">
    <property type="component" value="Chromosome 20"/>
</dbReference>
<evidence type="ECO:0000313" key="2">
    <source>
        <dbReference type="EMBL" id="BAM83128.1"/>
    </source>
</evidence>
<proteinExistence type="predicted"/>
<name>M1VMC2_CYAM1</name>
<feature type="compositionally biased region" description="Basic and acidic residues" evidence="1">
    <location>
        <begin position="147"/>
        <end position="158"/>
    </location>
</feature>
<gene>
    <name evidence="2" type="ORF">CYME_CMT116C</name>
</gene>
<feature type="compositionally biased region" description="Polar residues" evidence="1">
    <location>
        <begin position="353"/>
        <end position="367"/>
    </location>
</feature>
<reference evidence="2 3" key="1">
    <citation type="journal article" date="2004" name="Nature">
        <title>Genome sequence of the ultrasmall unicellular red alga Cyanidioschyzon merolae 10D.</title>
        <authorList>
            <person name="Matsuzaki M."/>
            <person name="Misumi O."/>
            <person name="Shin-i T."/>
            <person name="Maruyama S."/>
            <person name="Takahara M."/>
            <person name="Miyagishima S."/>
            <person name="Mori T."/>
            <person name="Nishida K."/>
            <person name="Yagisawa F."/>
            <person name="Nishida K."/>
            <person name="Yoshida Y."/>
            <person name="Nishimura Y."/>
            <person name="Nakao S."/>
            <person name="Kobayashi T."/>
            <person name="Momoyama Y."/>
            <person name="Higashiyama T."/>
            <person name="Minoda A."/>
            <person name="Sano M."/>
            <person name="Nomoto H."/>
            <person name="Oishi K."/>
            <person name="Hayashi H."/>
            <person name="Ohta F."/>
            <person name="Nishizaka S."/>
            <person name="Haga S."/>
            <person name="Miura S."/>
            <person name="Morishita T."/>
            <person name="Kabeya Y."/>
            <person name="Terasawa K."/>
            <person name="Suzuki Y."/>
            <person name="Ishii Y."/>
            <person name="Asakawa S."/>
            <person name="Takano H."/>
            <person name="Ohta N."/>
            <person name="Kuroiwa H."/>
            <person name="Tanaka K."/>
            <person name="Shimizu N."/>
            <person name="Sugano S."/>
            <person name="Sato N."/>
            <person name="Nozaki H."/>
            <person name="Ogasawara N."/>
            <person name="Kohara Y."/>
            <person name="Kuroiwa T."/>
        </authorList>
    </citation>
    <scope>NUCLEOTIDE SEQUENCE [LARGE SCALE GENOMIC DNA]</scope>
    <source>
        <strain evidence="2 3">10D</strain>
    </source>
</reference>
<dbReference type="Gramene" id="CMT116CT">
    <property type="protein sequence ID" value="CMT116CT"/>
    <property type="gene ID" value="CMT116C"/>
</dbReference>
<feature type="region of interest" description="Disordered" evidence="1">
    <location>
        <begin position="353"/>
        <end position="388"/>
    </location>
</feature>
<sequence length="918" mass="99656">MLAEGVTKGLTASAVVTLAEFRHCLLQVFPAAERPQLLGLAVGVAPRDSKSLALALLGKAWAQQHGKRFAAIWVPEDANEAEGFQWFTQLGRLGLVVEKAAVAIHGHQWSNARSDSLSVCSSPERHVQVRKMPVLNACKGTKDAERLHAKPETDEPGRAHPAQATAASVRGQTPSAAFAGRLPALDEYSEQGASRKLPRGALWERRQQRLRILCAEALERDLGLVALGHCLDDQVSILVHRMRHGGFLDGLSALAPAQDPVDLPLRVPRIVRPFWHLSEFRLVETCRAAGLVEATGRGDTAAVVVYNASGLRAARSKETSGPSRVGSPESTRPISAETFADPAIEMFRARNAASNEPVSTTTDNCCASQGRPEATSIKPTTSSPSDVQRSPVAALMGTACSAPAPVNIEPIENARTKGAAVALSGSSRQVVAAAPAAAHPASESSVLDEHATASRHLYLAPVIKALRKHEQLLDEEADQLLLQCVEFSSPLGYLVIRPAKLAEHALTKAVGLRALLRILQYVGAHQRANRTEALERLYEDITAPATKMSGRTLMGCLLKPQNSLNRIGAFLHKVRWRQSTAGIPDQLGALQADQTFYLKQAADAHEGKDPSLQYWHEACGNHSDLAGEAGDAEHPSDALGAATHASTPAALRKHRGRAEKSHMNARVREQHDQSRCRFVTKAADASDPASNNKLGWYPRFVVCREPASSAGRSYEWMPLGRCILWDRRFIIRIERHEASHSGTTRGKSSPQTPPDVLTGFEGSFSVEKKKQADVCEVYSLATEALRTTISTSATGGWGAADQVGNLAPAALPPASERGKHWFRVRQMTLHDWTQVTAWRPRLKWTFVPYVCRLALPVFDDGRNLIAVPHFGFNRRPDLRFTVLFATANRTLPPELDRTIGQGIGAESLLVDENPGHGF</sequence>
<dbReference type="AlphaFoldDB" id="M1VMC2"/>
<organism evidence="2 3">
    <name type="scientific">Cyanidioschyzon merolae (strain NIES-3377 / 10D)</name>
    <name type="common">Unicellular red alga</name>
    <dbReference type="NCBI Taxonomy" id="280699"/>
    <lineage>
        <taxon>Eukaryota</taxon>
        <taxon>Rhodophyta</taxon>
        <taxon>Bangiophyceae</taxon>
        <taxon>Cyanidiales</taxon>
        <taxon>Cyanidiaceae</taxon>
        <taxon>Cyanidioschyzon</taxon>
    </lineage>
</organism>
<dbReference type="HOGENOM" id="CLU_317467_0_0_1"/>
<feature type="compositionally biased region" description="Basic and acidic residues" evidence="1">
    <location>
        <begin position="658"/>
        <end position="675"/>
    </location>
</feature>
<evidence type="ECO:0000256" key="1">
    <source>
        <dbReference type="SAM" id="MobiDB-lite"/>
    </source>
</evidence>